<dbReference type="InterPro" id="IPR051535">
    <property type="entry name" value="Siderophore_ABC-ATPase"/>
</dbReference>
<evidence type="ECO:0000256" key="1">
    <source>
        <dbReference type="ARBA" id="ARBA00004202"/>
    </source>
</evidence>
<keyword evidence="2" id="KW-0813">Transport</keyword>
<organism evidence="6">
    <name type="scientific">marine sediment metagenome</name>
    <dbReference type="NCBI Taxonomy" id="412755"/>
    <lineage>
        <taxon>unclassified sequences</taxon>
        <taxon>metagenomes</taxon>
        <taxon>ecological metagenomes</taxon>
    </lineage>
</organism>
<dbReference type="PANTHER" id="PTHR42771">
    <property type="entry name" value="IRON(3+)-HYDROXAMATE IMPORT ATP-BINDING PROTEIN FHUC"/>
    <property type="match status" value="1"/>
</dbReference>
<dbReference type="SUPFAM" id="SSF52540">
    <property type="entry name" value="P-loop containing nucleoside triphosphate hydrolases"/>
    <property type="match status" value="1"/>
</dbReference>
<keyword evidence="5" id="KW-0472">Membrane</keyword>
<feature type="non-terminal residue" evidence="6">
    <location>
        <position position="1"/>
    </location>
</feature>
<comment type="subcellular location">
    <subcellularLocation>
        <location evidence="1">Cell membrane</location>
        <topology evidence="1">Peripheral membrane protein</topology>
    </subcellularLocation>
</comment>
<dbReference type="AlphaFoldDB" id="A0A0F9BNH1"/>
<keyword evidence="3" id="KW-1003">Cell membrane</keyword>
<dbReference type="EMBL" id="LAZR01036973">
    <property type="protein sequence ID" value="KKL23439.1"/>
    <property type="molecule type" value="Genomic_DNA"/>
</dbReference>
<dbReference type="InterPro" id="IPR027417">
    <property type="entry name" value="P-loop_NTPase"/>
</dbReference>
<sequence length="73" mass="7885">LQDLARNHGRTIVIVLHDINYAAAYADHIVAMKDGRITHQGPAVEVVTETMLLEVYGTAASVHHIGDKVVVAV</sequence>
<evidence type="ECO:0000256" key="2">
    <source>
        <dbReference type="ARBA" id="ARBA00022448"/>
    </source>
</evidence>
<proteinExistence type="predicted"/>
<reference evidence="6" key="1">
    <citation type="journal article" date="2015" name="Nature">
        <title>Complex archaea that bridge the gap between prokaryotes and eukaryotes.</title>
        <authorList>
            <person name="Spang A."/>
            <person name="Saw J.H."/>
            <person name="Jorgensen S.L."/>
            <person name="Zaremba-Niedzwiedzka K."/>
            <person name="Martijn J."/>
            <person name="Lind A.E."/>
            <person name="van Eijk R."/>
            <person name="Schleper C."/>
            <person name="Guy L."/>
            <person name="Ettema T.J."/>
        </authorList>
    </citation>
    <scope>NUCLEOTIDE SEQUENCE</scope>
</reference>
<comment type="caution">
    <text evidence="6">The sequence shown here is derived from an EMBL/GenBank/DDBJ whole genome shotgun (WGS) entry which is preliminary data.</text>
</comment>
<evidence type="ECO:0000256" key="3">
    <source>
        <dbReference type="ARBA" id="ARBA00022475"/>
    </source>
</evidence>
<protein>
    <submittedName>
        <fullName evidence="6">Uncharacterized protein</fullName>
    </submittedName>
</protein>
<gene>
    <name evidence="6" type="ORF">LCGC14_2425380</name>
</gene>
<keyword evidence="4" id="KW-0406">Ion transport</keyword>
<dbReference type="GO" id="GO:0006811">
    <property type="term" value="P:monoatomic ion transport"/>
    <property type="evidence" value="ECO:0007669"/>
    <property type="project" value="UniProtKB-KW"/>
</dbReference>
<dbReference type="GO" id="GO:0005886">
    <property type="term" value="C:plasma membrane"/>
    <property type="evidence" value="ECO:0007669"/>
    <property type="project" value="UniProtKB-SubCell"/>
</dbReference>
<dbReference type="Gene3D" id="3.40.50.300">
    <property type="entry name" value="P-loop containing nucleotide triphosphate hydrolases"/>
    <property type="match status" value="1"/>
</dbReference>
<evidence type="ECO:0000256" key="5">
    <source>
        <dbReference type="ARBA" id="ARBA00023136"/>
    </source>
</evidence>
<name>A0A0F9BNH1_9ZZZZ</name>
<accession>A0A0F9BNH1</accession>
<evidence type="ECO:0000313" key="6">
    <source>
        <dbReference type="EMBL" id="KKL23439.1"/>
    </source>
</evidence>
<evidence type="ECO:0000256" key="4">
    <source>
        <dbReference type="ARBA" id="ARBA00023065"/>
    </source>
</evidence>
<dbReference type="PANTHER" id="PTHR42771:SF2">
    <property type="entry name" value="IRON(3+)-HYDROXAMATE IMPORT ATP-BINDING PROTEIN FHUC"/>
    <property type="match status" value="1"/>
</dbReference>